<feature type="domain" description="Serine aminopeptidase S33" evidence="2">
    <location>
        <begin position="197"/>
        <end position="356"/>
    </location>
</feature>
<dbReference type="AlphaFoldDB" id="A0A239B5E6"/>
<proteinExistence type="predicted"/>
<evidence type="ECO:0000256" key="1">
    <source>
        <dbReference type="SAM" id="MobiDB-lite"/>
    </source>
</evidence>
<dbReference type="Pfam" id="PF12146">
    <property type="entry name" value="Hydrolase_4"/>
    <property type="match status" value="1"/>
</dbReference>
<reference evidence="4" key="1">
    <citation type="submission" date="2017-06" db="EMBL/GenBank/DDBJ databases">
        <authorList>
            <person name="Varghese N."/>
            <person name="Submissions S."/>
        </authorList>
    </citation>
    <scope>NUCLEOTIDE SEQUENCE [LARGE SCALE GENOMIC DNA]</scope>
    <source>
        <strain evidence="4">DSM 28041</strain>
    </source>
</reference>
<organism evidence="3 4">
    <name type="scientific">Hymenobacter mucosus</name>
    <dbReference type="NCBI Taxonomy" id="1411120"/>
    <lineage>
        <taxon>Bacteria</taxon>
        <taxon>Pseudomonadati</taxon>
        <taxon>Bacteroidota</taxon>
        <taxon>Cytophagia</taxon>
        <taxon>Cytophagales</taxon>
        <taxon>Hymenobacteraceae</taxon>
        <taxon>Hymenobacter</taxon>
    </lineage>
</organism>
<dbReference type="InterPro" id="IPR022742">
    <property type="entry name" value="Hydrolase_4"/>
</dbReference>
<gene>
    <name evidence="3" type="ORF">SAMN06269173_11843</name>
</gene>
<keyword evidence="4" id="KW-1185">Reference proteome</keyword>
<sequence>MRKALFVLCSFLLVLGHVLPVLAKRLPSPDPAPILNGQWKGPLKVPGGTLDLIITLVPLTNGTYYAALDAPQQRISRMPAEVVLKGNDITLNIEQAGSRFVGKVKNGGAQLEGTWTQPGLSVPLTLMRAVSATATASKKPRLTPPYREEEIMFTNAAAKIRLAGTLTIPAGPGPFPAVALLSDSGPQDRDAEQQEYRMFGMLADHLTRRGIAVLRFDDRGVGKSQGNYLTATTADLMGDAQAAMTFLRARNLVDPQHIGLIGHGEGANVALLAAAQPEPAAPAFVVSLAGYGLPGRDVLVRQQVEILRLIGANPAQVKAALDFHQHMIDIIRQTPNDNQARGKVAAYLRLNNTDLDPQMARARAAQLTSPWSRYFLDFDPVVLLPNVKCPVLALNGTADLQVDPAQNLGVLKKGLHNSQVKSDKLVGVNHWFQPEAKDWPLINGTQQPTFSPKALDIVREWIFDNTKRPQATPTTVNKAASQPAKKTPKKPTKSAQASR</sequence>
<feature type="region of interest" description="Disordered" evidence="1">
    <location>
        <begin position="466"/>
        <end position="499"/>
    </location>
</feature>
<feature type="compositionally biased region" description="Polar residues" evidence="1">
    <location>
        <begin position="468"/>
        <end position="477"/>
    </location>
</feature>
<name>A0A239B5E6_9BACT</name>
<dbReference type="Proteomes" id="UP000198310">
    <property type="component" value="Unassembled WGS sequence"/>
</dbReference>
<evidence type="ECO:0000313" key="4">
    <source>
        <dbReference type="Proteomes" id="UP000198310"/>
    </source>
</evidence>
<dbReference type="SUPFAM" id="SSF53474">
    <property type="entry name" value="alpha/beta-Hydrolases"/>
    <property type="match status" value="1"/>
</dbReference>
<dbReference type="Gene3D" id="3.40.50.1820">
    <property type="entry name" value="alpha/beta hydrolase"/>
    <property type="match status" value="1"/>
</dbReference>
<dbReference type="PANTHER" id="PTHR43265:SF1">
    <property type="entry name" value="ESTERASE ESTD"/>
    <property type="match status" value="1"/>
</dbReference>
<dbReference type="PANTHER" id="PTHR43265">
    <property type="entry name" value="ESTERASE ESTD"/>
    <property type="match status" value="1"/>
</dbReference>
<dbReference type="InterPro" id="IPR029058">
    <property type="entry name" value="AB_hydrolase_fold"/>
</dbReference>
<dbReference type="EMBL" id="FZNS01000018">
    <property type="protein sequence ID" value="SNS03106.1"/>
    <property type="molecule type" value="Genomic_DNA"/>
</dbReference>
<accession>A0A239B5E6</accession>
<evidence type="ECO:0000313" key="3">
    <source>
        <dbReference type="EMBL" id="SNS03106.1"/>
    </source>
</evidence>
<evidence type="ECO:0000259" key="2">
    <source>
        <dbReference type="Pfam" id="PF12146"/>
    </source>
</evidence>
<protein>
    <recommendedName>
        <fullName evidence="2">Serine aminopeptidase S33 domain-containing protein</fullName>
    </recommendedName>
</protein>
<dbReference type="GO" id="GO:0052689">
    <property type="term" value="F:carboxylic ester hydrolase activity"/>
    <property type="evidence" value="ECO:0007669"/>
    <property type="project" value="TreeGrafter"/>
</dbReference>
<dbReference type="InterPro" id="IPR053145">
    <property type="entry name" value="AB_hydrolase_Est10"/>
</dbReference>